<name>J9PH72_SITGR</name>
<evidence type="ECO:0000313" key="14">
    <source>
        <dbReference type="EMBL" id="AEP27616.1"/>
    </source>
</evidence>
<evidence type="ECO:0000256" key="5">
    <source>
        <dbReference type="ARBA" id="ARBA00022547"/>
    </source>
</evidence>
<reference evidence="14" key="2">
    <citation type="journal article" date="2013" name="Mol. Phylogenet. Evol.">
        <title>Mitogenome sequences stabilize the phylogenetics of weevils (Curculionoidea) and establish the monophyly of larval ectophagy.</title>
        <authorList>
            <person name="Haran J."/>
            <person name="Timmermans M.J."/>
            <person name="Vogler A.P."/>
        </authorList>
    </citation>
    <scope>NUCLEOTIDE SEQUENCE</scope>
</reference>
<accession>J9PH72</accession>
<dbReference type="GO" id="GO:0015078">
    <property type="term" value="F:proton transmembrane transporter activity"/>
    <property type="evidence" value="ECO:0007669"/>
    <property type="project" value="InterPro"/>
</dbReference>
<keyword evidence="4 12" id="KW-0813">Transport</keyword>
<keyword evidence="7 12" id="KW-0375">Hydrogen ion transport</keyword>
<dbReference type="Pfam" id="PF00895">
    <property type="entry name" value="ATP-synt_8"/>
    <property type="match status" value="1"/>
</dbReference>
<evidence type="ECO:0000256" key="8">
    <source>
        <dbReference type="ARBA" id="ARBA00022989"/>
    </source>
</evidence>
<evidence type="ECO:0000256" key="4">
    <source>
        <dbReference type="ARBA" id="ARBA00022448"/>
    </source>
</evidence>
<organism evidence="14">
    <name type="scientific">Sitophilus granarius</name>
    <name type="common">Granary weevil</name>
    <name type="synonym">Curculio granarius</name>
    <dbReference type="NCBI Taxonomy" id="7046"/>
    <lineage>
        <taxon>Eukaryota</taxon>
        <taxon>Metazoa</taxon>
        <taxon>Ecdysozoa</taxon>
        <taxon>Arthropoda</taxon>
        <taxon>Hexapoda</taxon>
        <taxon>Insecta</taxon>
        <taxon>Pterygota</taxon>
        <taxon>Neoptera</taxon>
        <taxon>Endopterygota</taxon>
        <taxon>Coleoptera</taxon>
        <taxon>Polyphaga</taxon>
        <taxon>Cucujiformia</taxon>
        <taxon>Curculionidae</taxon>
        <taxon>Dryophthorinae</taxon>
        <taxon>Sitophilus</taxon>
    </lineage>
</organism>
<keyword evidence="8 13" id="KW-1133">Transmembrane helix</keyword>
<evidence type="ECO:0000256" key="13">
    <source>
        <dbReference type="SAM" id="Phobius"/>
    </source>
</evidence>
<protein>
    <recommendedName>
        <fullName evidence="12">ATP synthase complex subunit 8</fullName>
    </recommendedName>
</protein>
<evidence type="ECO:0000256" key="3">
    <source>
        <dbReference type="ARBA" id="ARBA00011291"/>
    </source>
</evidence>
<evidence type="ECO:0000256" key="1">
    <source>
        <dbReference type="ARBA" id="ARBA00004304"/>
    </source>
</evidence>
<dbReference type="GO" id="GO:0031966">
    <property type="term" value="C:mitochondrial membrane"/>
    <property type="evidence" value="ECO:0007669"/>
    <property type="project" value="UniProtKB-SubCell"/>
</dbReference>
<comment type="subunit">
    <text evidence="3">F-type ATPases have 2 components, CF(1) - the catalytic core - and CF(0) - the membrane proton channel.</text>
</comment>
<evidence type="ECO:0000256" key="9">
    <source>
        <dbReference type="ARBA" id="ARBA00023065"/>
    </source>
</evidence>
<gene>
    <name evidence="14" type="primary">ATP8</name>
</gene>
<dbReference type="GO" id="GO:0045259">
    <property type="term" value="C:proton-transporting ATP synthase complex"/>
    <property type="evidence" value="ECO:0007669"/>
    <property type="project" value="UniProtKB-KW"/>
</dbReference>
<keyword evidence="9 12" id="KW-0406">Ion transport</keyword>
<proteinExistence type="inferred from homology"/>
<comment type="subcellular location">
    <subcellularLocation>
        <location evidence="1 12">Mitochondrion membrane</location>
        <topology evidence="1 12">Single-pass membrane protein</topology>
    </subcellularLocation>
</comment>
<keyword evidence="11 13" id="KW-0472">Membrane</keyword>
<dbReference type="GO" id="GO:0015986">
    <property type="term" value="P:proton motive force-driven ATP synthesis"/>
    <property type="evidence" value="ECO:0007669"/>
    <property type="project" value="InterPro"/>
</dbReference>
<feature type="transmembrane region" description="Helical" evidence="13">
    <location>
        <begin position="12"/>
        <end position="34"/>
    </location>
</feature>
<reference evidence="14" key="1">
    <citation type="submission" date="2011-06" db="EMBL/GenBank/DDBJ databases">
        <authorList>
            <person name="Haran J.M."/>
            <person name="Timmermans M.J.T.N."/>
            <person name="Vogler A.P."/>
        </authorList>
    </citation>
    <scope>NUCLEOTIDE SEQUENCE</scope>
</reference>
<geneLocation type="mitochondrion" evidence="14"/>
<keyword evidence="6 12" id="KW-0812">Transmembrane</keyword>
<sequence length="51" mass="6498">MPQMAPMNWTLLFIFFIMIFMNLMIFNYFSIMYIKPYNKNFKKYPSLNWKW</sequence>
<evidence type="ECO:0000256" key="10">
    <source>
        <dbReference type="ARBA" id="ARBA00023128"/>
    </source>
</evidence>
<evidence type="ECO:0000256" key="11">
    <source>
        <dbReference type="ARBA" id="ARBA00023136"/>
    </source>
</evidence>
<dbReference type="AlphaFoldDB" id="J9PH72"/>
<keyword evidence="5 12" id="KW-0138">CF(0)</keyword>
<evidence type="ECO:0000256" key="7">
    <source>
        <dbReference type="ARBA" id="ARBA00022781"/>
    </source>
</evidence>
<evidence type="ECO:0000256" key="12">
    <source>
        <dbReference type="RuleBase" id="RU003661"/>
    </source>
</evidence>
<evidence type="ECO:0000256" key="6">
    <source>
        <dbReference type="ARBA" id="ARBA00022692"/>
    </source>
</evidence>
<keyword evidence="10 12" id="KW-0496">Mitochondrion</keyword>
<dbReference type="InterPro" id="IPR001421">
    <property type="entry name" value="ATP8_metazoa"/>
</dbReference>
<comment type="similarity">
    <text evidence="2 12">Belongs to the ATPase protein 8 family.</text>
</comment>
<dbReference type="EMBL" id="JN163959">
    <property type="protein sequence ID" value="AEP27616.1"/>
    <property type="molecule type" value="Genomic_DNA"/>
</dbReference>
<evidence type="ECO:0000256" key="2">
    <source>
        <dbReference type="ARBA" id="ARBA00008892"/>
    </source>
</evidence>